<feature type="domain" description="TTI1 N-terminal TPR" evidence="1">
    <location>
        <begin position="18"/>
        <end position="400"/>
    </location>
</feature>
<dbReference type="Proteomes" id="UP000789831">
    <property type="component" value="Unassembled WGS sequence"/>
</dbReference>
<dbReference type="InterPro" id="IPR016024">
    <property type="entry name" value="ARM-type_fold"/>
</dbReference>
<comment type="caution">
    <text evidence="3">The sequence shown here is derived from an EMBL/GenBank/DDBJ whole genome shotgun (WGS) entry which is preliminary data.</text>
</comment>
<reference evidence="3" key="1">
    <citation type="submission" date="2021-06" db="EMBL/GenBank/DDBJ databases">
        <authorList>
            <person name="Kallberg Y."/>
            <person name="Tangrot J."/>
            <person name="Rosling A."/>
        </authorList>
    </citation>
    <scope>NUCLEOTIDE SEQUENCE</scope>
    <source>
        <strain evidence="3">MT106</strain>
    </source>
</reference>
<proteinExistence type="predicted"/>
<protein>
    <submittedName>
        <fullName evidence="3">11854_t:CDS:1</fullName>
    </submittedName>
</protein>
<accession>A0A9N9AMG6</accession>
<evidence type="ECO:0000259" key="2">
    <source>
        <dbReference type="Pfam" id="PF24181"/>
    </source>
</evidence>
<organism evidence="3 4">
    <name type="scientific">Ambispora gerdemannii</name>
    <dbReference type="NCBI Taxonomy" id="144530"/>
    <lineage>
        <taxon>Eukaryota</taxon>
        <taxon>Fungi</taxon>
        <taxon>Fungi incertae sedis</taxon>
        <taxon>Mucoromycota</taxon>
        <taxon>Glomeromycotina</taxon>
        <taxon>Glomeromycetes</taxon>
        <taxon>Archaeosporales</taxon>
        <taxon>Ambisporaceae</taxon>
        <taxon>Ambispora</taxon>
    </lineage>
</organism>
<evidence type="ECO:0000313" key="4">
    <source>
        <dbReference type="Proteomes" id="UP000789831"/>
    </source>
</evidence>
<dbReference type="Pfam" id="PF24181">
    <property type="entry name" value="TPR_TTI1_C"/>
    <property type="match status" value="1"/>
</dbReference>
<feature type="domain" description="TTI1 C-terminal TPR" evidence="2">
    <location>
        <begin position="822"/>
        <end position="1128"/>
    </location>
</feature>
<dbReference type="InterPro" id="IPR052587">
    <property type="entry name" value="TELO2-interacting_protein_1"/>
</dbReference>
<dbReference type="Pfam" id="PF21547">
    <property type="entry name" value="TTI1"/>
    <property type="match status" value="1"/>
</dbReference>
<dbReference type="OrthoDB" id="49511at2759"/>
<dbReference type="AlphaFoldDB" id="A0A9N9AMG6"/>
<gene>
    <name evidence="3" type="ORF">AGERDE_LOCUS6044</name>
</gene>
<dbReference type="PANTHER" id="PTHR18460:SF3">
    <property type="entry name" value="TELO2-INTERACTING PROTEIN 1 HOMOLOG"/>
    <property type="match status" value="1"/>
</dbReference>
<evidence type="ECO:0000313" key="3">
    <source>
        <dbReference type="EMBL" id="CAG8538018.1"/>
    </source>
</evidence>
<dbReference type="Pfam" id="PF24173">
    <property type="entry name" value="TPR_TTI1_N"/>
    <property type="match status" value="1"/>
</dbReference>
<sequence>MTTFKTFDDLDQQRELAFMQLRPTCVSLLKSTPLTRVNSQQVLQTLDELIQTLYSLPAPSRFLNVSLVEYIFLPLAHVFQSAELPRSDKFTEKFLTCLLFLLETSWTSYMKPELFKQIFIMLTSIMGTSSESSSNKSYLVSLISEETNLLAIKCILALLGREKDNQDSSNNVILRAELIKELLEPSHRAAIGRCVYVLLDIIFKERLLELRISAVDALERLVQCLDDTNVLAAILPGVVSTLGKTIIRDQKENHRLLVRSIEALGEIICRVMNDEVSSYIMTRHRTLNELVEEFIETTGMNAKKSTKVNQTSKDIFDENSNNTISSAAVEVLRNKSWLRATKSQINILLCQIFTIRNHPSWQVRLAFVNFSNLIICQCSESLDNCLPILIETLVLYLTDEYEQVSNSSLQYLESLRKSHSFNEIFVPIMKESFDNWLNLLPQYVMGIDENAKFNVIALVTGFLSILGLNVQTVFNTSLQRVSHGLIKALEYDLTDIQIIENKIDDTGNYDNIDPSKRQQKLPSFPHPMFRHIREERVILAMRNMLRHFGYFGNLSFLINHFFFYFQNSKDVQLCPQCIFIVNELLIGASSSIKIDSTISPQFSSSIVKQINISNSKSANSLEEVQRIVKFLLREYTELDLTKEKEDKNLVGIILNTTIEPNFSISTDQQLDKKLQYKENIQILITNCLILEGIANVSNILQKKFRVELIYALYPILEKYNKENSHIMVHEIARIALYHIAINCGYNSSKNLVLENVDYLINVISRKLNQITFYPETTKVLIAMINVVGSTILPFLNDSIEEIFHALDQYHMDEFLLSQLANVLHVLVKVIANDYNEENDEFDEKQKSINNIADNNITVESSTSTIKNFHYDDDIVGISREISEFVANYSKKENEVRSTIGNDETAVTAKSDKIENYFMDSENIQSIESTTDTNKDNNNKLSMAQTICLNIINKLLHFLTASSPQLRRLILDLIRISLPKLESNMEQLYPLIHQIWPSIITRMKDKEHYVILAAVELIEKISISCGDFISNRVVIDAWPLFQHILNQQLLMDKESAISYSTYSKSHRFKLSIIITMRTVIKRVLLADMALFQIMDTMVIFLSDKVHPELKSASHELFVELIKKSPDAVWLLLNGLLQMERKVQQQNPVIFKQVIWPNYHVSIEQVDEYISSINLLLEKIDIGCVV</sequence>
<keyword evidence="4" id="KW-1185">Reference proteome</keyword>
<dbReference type="InterPro" id="IPR057567">
    <property type="entry name" value="TPR_TTI1_C"/>
</dbReference>
<name>A0A9N9AMG6_9GLOM</name>
<dbReference type="Pfam" id="PF24176">
    <property type="entry name" value="TPR_TTI1_2nd"/>
    <property type="match status" value="1"/>
</dbReference>
<dbReference type="Gene3D" id="1.25.10.10">
    <property type="entry name" value="Leucine-rich Repeat Variant"/>
    <property type="match status" value="2"/>
</dbReference>
<dbReference type="PANTHER" id="PTHR18460">
    <property type="entry name" value="TEL2 INTERACTING PROTEIN 1 TTI1 FAMILY MEMBER"/>
    <property type="match status" value="1"/>
</dbReference>
<evidence type="ECO:0000259" key="1">
    <source>
        <dbReference type="Pfam" id="PF24173"/>
    </source>
</evidence>
<dbReference type="InterPro" id="IPR049362">
    <property type="entry name" value="TTI1_rpt"/>
</dbReference>
<dbReference type="InterPro" id="IPR057566">
    <property type="entry name" value="TPR_TTI1_N"/>
</dbReference>
<dbReference type="GO" id="GO:0005737">
    <property type="term" value="C:cytoplasm"/>
    <property type="evidence" value="ECO:0007669"/>
    <property type="project" value="TreeGrafter"/>
</dbReference>
<dbReference type="EMBL" id="CAJVPL010000890">
    <property type="protein sequence ID" value="CAG8538018.1"/>
    <property type="molecule type" value="Genomic_DNA"/>
</dbReference>
<dbReference type="SUPFAM" id="SSF48371">
    <property type="entry name" value="ARM repeat"/>
    <property type="match status" value="1"/>
</dbReference>
<dbReference type="InterPro" id="IPR011989">
    <property type="entry name" value="ARM-like"/>
</dbReference>